<reference evidence="2" key="1">
    <citation type="journal article" date="2014" name="PLoS ONE">
        <title>Transcriptome-Based Identification of ABC Transporters in the Western Tarnished Plant Bug Lygus hesperus.</title>
        <authorList>
            <person name="Hull J.J."/>
            <person name="Chaney K."/>
            <person name="Geib S.M."/>
            <person name="Fabrick J.A."/>
            <person name="Brent C.S."/>
            <person name="Walsh D."/>
            <person name="Lavine L.C."/>
        </authorList>
    </citation>
    <scope>NUCLEOTIDE SEQUENCE</scope>
</reference>
<gene>
    <name evidence="2" type="ORF">CM83_23160</name>
</gene>
<proteinExistence type="predicted"/>
<feature type="compositionally biased region" description="Low complexity" evidence="1">
    <location>
        <begin position="42"/>
        <end position="57"/>
    </location>
</feature>
<organism evidence="2">
    <name type="scientific">Lygus hesperus</name>
    <name type="common">Western plant bug</name>
    <dbReference type="NCBI Taxonomy" id="30085"/>
    <lineage>
        <taxon>Eukaryota</taxon>
        <taxon>Metazoa</taxon>
        <taxon>Ecdysozoa</taxon>
        <taxon>Arthropoda</taxon>
        <taxon>Hexapoda</taxon>
        <taxon>Insecta</taxon>
        <taxon>Pterygota</taxon>
        <taxon>Neoptera</taxon>
        <taxon>Paraneoptera</taxon>
        <taxon>Hemiptera</taxon>
        <taxon>Heteroptera</taxon>
        <taxon>Panheteroptera</taxon>
        <taxon>Cimicomorpha</taxon>
        <taxon>Miridae</taxon>
        <taxon>Mirini</taxon>
        <taxon>Lygus</taxon>
    </lineage>
</organism>
<protein>
    <submittedName>
        <fullName evidence="2">Uncharacterized protein</fullName>
    </submittedName>
</protein>
<accession>A0A0A9YSJ2</accession>
<sequence>TTTEITETTTEEYDDFAWVTKSDNVWINNPFKTTSKRVSSTDSKSPSETKGSSSISSTEEDDETLDAWFTGDYAWAVNPSKATTKKKASGRKGYDAGRFAGDDAEITESDNDGVNQSSETSSDRTSTTDSVTLTNDSS</sequence>
<name>A0A0A9YSJ2_LYGHE</name>
<feature type="non-terminal residue" evidence="2">
    <location>
        <position position="1"/>
    </location>
</feature>
<feature type="compositionally biased region" description="Polar residues" evidence="1">
    <location>
        <begin position="30"/>
        <end position="41"/>
    </location>
</feature>
<evidence type="ECO:0000256" key="1">
    <source>
        <dbReference type="SAM" id="MobiDB-lite"/>
    </source>
</evidence>
<dbReference type="AlphaFoldDB" id="A0A0A9YSJ2"/>
<feature type="region of interest" description="Disordered" evidence="1">
    <location>
        <begin position="30"/>
        <end position="63"/>
    </location>
</feature>
<feature type="compositionally biased region" description="Low complexity" evidence="1">
    <location>
        <begin position="117"/>
        <end position="138"/>
    </location>
</feature>
<feature type="compositionally biased region" description="Acidic residues" evidence="1">
    <location>
        <begin position="102"/>
        <end position="111"/>
    </location>
</feature>
<dbReference type="EMBL" id="GBHO01009018">
    <property type="protein sequence ID" value="JAG34586.1"/>
    <property type="molecule type" value="Transcribed_RNA"/>
</dbReference>
<reference evidence="2" key="2">
    <citation type="submission" date="2014-07" db="EMBL/GenBank/DDBJ databases">
        <authorList>
            <person name="Hull J."/>
        </authorList>
    </citation>
    <scope>NUCLEOTIDE SEQUENCE</scope>
</reference>
<evidence type="ECO:0000313" key="2">
    <source>
        <dbReference type="EMBL" id="JAG34586.1"/>
    </source>
</evidence>
<feature type="region of interest" description="Disordered" evidence="1">
    <location>
        <begin position="80"/>
        <end position="138"/>
    </location>
</feature>